<dbReference type="PANTHER" id="PTHR12608">
    <property type="entry name" value="TRANSMEMBRANE PROTEIN HTP-1 RELATED"/>
    <property type="match status" value="1"/>
</dbReference>
<evidence type="ECO:0000256" key="1">
    <source>
        <dbReference type="ARBA" id="ARBA00004141"/>
    </source>
</evidence>
<proteinExistence type="inferred from homology"/>
<evidence type="ECO:0000256" key="6">
    <source>
        <dbReference type="RuleBase" id="RU365102"/>
    </source>
</evidence>
<evidence type="ECO:0000256" key="5">
    <source>
        <dbReference type="ARBA" id="ARBA00023136"/>
    </source>
</evidence>
<dbReference type="Proteomes" id="UP001230156">
    <property type="component" value="Unassembled WGS sequence"/>
</dbReference>
<comment type="caution">
    <text evidence="7">The sequence shown here is derived from an EMBL/GenBank/DDBJ whole genome shotgun (WGS) entry which is preliminary data.</text>
</comment>
<accession>A0ABU0YP66</accession>
<feature type="transmembrane region" description="Helical" evidence="6">
    <location>
        <begin position="74"/>
        <end position="92"/>
    </location>
</feature>
<reference evidence="8" key="1">
    <citation type="submission" date="2023-08" db="EMBL/GenBank/DDBJ databases">
        <title>Rhodospirillaceae gen. nov., a novel taxon isolated from the Yangtze River Yuezi River estuary sludge.</title>
        <authorList>
            <person name="Ruan L."/>
        </authorList>
    </citation>
    <scope>NUCLEOTIDE SEQUENCE [LARGE SCALE GENOMIC DNA]</scope>
    <source>
        <strain evidence="8">R-7</strain>
    </source>
</reference>
<dbReference type="Pfam" id="PF01169">
    <property type="entry name" value="GDT1"/>
    <property type="match status" value="2"/>
</dbReference>
<protein>
    <recommendedName>
        <fullName evidence="6">GDT1 family protein</fullName>
    </recommendedName>
</protein>
<feature type="transmembrane region" description="Helical" evidence="6">
    <location>
        <begin position="174"/>
        <end position="192"/>
    </location>
</feature>
<comment type="subcellular location">
    <subcellularLocation>
        <location evidence="1 6">Membrane</location>
        <topology evidence="1 6">Multi-pass membrane protein</topology>
    </subcellularLocation>
</comment>
<evidence type="ECO:0000313" key="7">
    <source>
        <dbReference type="EMBL" id="MDQ7248940.1"/>
    </source>
</evidence>
<keyword evidence="3 6" id="KW-0812">Transmembrane</keyword>
<dbReference type="RefSeq" id="WP_379956419.1">
    <property type="nucleotide sequence ID" value="NZ_JAUYVI010000004.1"/>
</dbReference>
<evidence type="ECO:0000256" key="2">
    <source>
        <dbReference type="ARBA" id="ARBA00009190"/>
    </source>
</evidence>
<organism evidence="7 8">
    <name type="scientific">Dongia sedimenti</name>
    <dbReference type="NCBI Taxonomy" id="3064282"/>
    <lineage>
        <taxon>Bacteria</taxon>
        <taxon>Pseudomonadati</taxon>
        <taxon>Pseudomonadota</taxon>
        <taxon>Alphaproteobacteria</taxon>
        <taxon>Rhodospirillales</taxon>
        <taxon>Dongiaceae</taxon>
        <taxon>Dongia</taxon>
    </lineage>
</organism>
<keyword evidence="8" id="KW-1185">Reference proteome</keyword>
<evidence type="ECO:0000256" key="3">
    <source>
        <dbReference type="ARBA" id="ARBA00022692"/>
    </source>
</evidence>
<sequence length="193" mass="20722">MFSLNAFLISTGLVAIAEIGDKTQLLALLLTLKFRRPWPILWGMLGATLANHAGAGAVGHYLEGVLLDIAGPELLRWGLAAGFALMAVWALIPDKIEEEEDGVGRWRMGAFFTTLVCFFLVEMGDKTQIATVALAARFPELLSVVLGTTFGMVLANAPVIFFGNKLAAKIPLKYVRWSAAACFAVLAIGTVLI</sequence>
<comment type="similarity">
    <text evidence="2 6">Belongs to the GDT1 family.</text>
</comment>
<dbReference type="PANTHER" id="PTHR12608:SF1">
    <property type="entry name" value="TRANSMEMBRANE PROTEIN 165"/>
    <property type="match status" value="1"/>
</dbReference>
<feature type="transmembrane region" description="Helical" evidence="6">
    <location>
        <begin position="141"/>
        <end position="162"/>
    </location>
</feature>
<feature type="transmembrane region" description="Helical" evidence="6">
    <location>
        <begin position="41"/>
        <end position="62"/>
    </location>
</feature>
<evidence type="ECO:0000313" key="8">
    <source>
        <dbReference type="Proteomes" id="UP001230156"/>
    </source>
</evidence>
<dbReference type="InterPro" id="IPR001727">
    <property type="entry name" value="GDT1-like"/>
</dbReference>
<feature type="transmembrane region" description="Helical" evidence="6">
    <location>
        <begin position="104"/>
        <end position="121"/>
    </location>
</feature>
<keyword evidence="5 6" id="KW-0472">Membrane</keyword>
<gene>
    <name evidence="7" type="ORF">Q8A70_14740</name>
</gene>
<evidence type="ECO:0000256" key="4">
    <source>
        <dbReference type="ARBA" id="ARBA00022989"/>
    </source>
</evidence>
<name>A0ABU0YP66_9PROT</name>
<dbReference type="EMBL" id="JAUYVI010000004">
    <property type="protein sequence ID" value="MDQ7248940.1"/>
    <property type="molecule type" value="Genomic_DNA"/>
</dbReference>
<keyword evidence="4 6" id="KW-1133">Transmembrane helix</keyword>